<organism evidence="1 2">
    <name type="scientific">Brachionus plicatilis</name>
    <name type="common">Marine rotifer</name>
    <name type="synonym">Brachionus muelleri</name>
    <dbReference type="NCBI Taxonomy" id="10195"/>
    <lineage>
        <taxon>Eukaryota</taxon>
        <taxon>Metazoa</taxon>
        <taxon>Spiralia</taxon>
        <taxon>Gnathifera</taxon>
        <taxon>Rotifera</taxon>
        <taxon>Eurotatoria</taxon>
        <taxon>Monogononta</taxon>
        <taxon>Pseudotrocha</taxon>
        <taxon>Ploima</taxon>
        <taxon>Brachionidae</taxon>
        <taxon>Brachionus</taxon>
    </lineage>
</organism>
<protein>
    <submittedName>
        <fullName evidence="1">Uncharacterized protein</fullName>
    </submittedName>
</protein>
<accession>A0A3M7R8C1</accession>
<evidence type="ECO:0000313" key="1">
    <source>
        <dbReference type="EMBL" id="RNA19797.1"/>
    </source>
</evidence>
<evidence type="ECO:0000313" key="2">
    <source>
        <dbReference type="Proteomes" id="UP000276133"/>
    </source>
</evidence>
<dbReference type="EMBL" id="REGN01003975">
    <property type="protein sequence ID" value="RNA19797.1"/>
    <property type="molecule type" value="Genomic_DNA"/>
</dbReference>
<name>A0A3M7R8C1_BRAPC</name>
<dbReference type="Proteomes" id="UP000276133">
    <property type="component" value="Unassembled WGS sequence"/>
</dbReference>
<sequence>MIHKIKEHMSGINRDLIGHLKIVYKWEVSSEVLFTKVTKRWRFSRYYRSKHFELNFLNETSQCCKFYDQKKKKTETRI</sequence>
<reference evidence="1 2" key="1">
    <citation type="journal article" date="2018" name="Sci. Rep.">
        <title>Genomic signatures of local adaptation to the degree of environmental predictability in rotifers.</title>
        <authorList>
            <person name="Franch-Gras L."/>
            <person name="Hahn C."/>
            <person name="Garcia-Roger E.M."/>
            <person name="Carmona M.J."/>
            <person name="Serra M."/>
            <person name="Gomez A."/>
        </authorList>
    </citation>
    <scope>NUCLEOTIDE SEQUENCE [LARGE SCALE GENOMIC DNA]</scope>
    <source>
        <strain evidence="1">HYR1</strain>
    </source>
</reference>
<gene>
    <name evidence="1" type="ORF">BpHYR1_052748</name>
</gene>
<comment type="caution">
    <text evidence="1">The sequence shown here is derived from an EMBL/GenBank/DDBJ whole genome shotgun (WGS) entry which is preliminary data.</text>
</comment>
<keyword evidence="2" id="KW-1185">Reference proteome</keyword>
<proteinExistence type="predicted"/>
<dbReference type="AlphaFoldDB" id="A0A3M7R8C1"/>